<comment type="caution">
    <text evidence="1">The sequence shown here is derived from an EMBL/GenBank/DDBJ whole genome shotgun (WGS) entry which is preliminary data.</text>
</comment>
<dbReference type="Proteomes" id="UP000283458">
    <property type="component" value="Unassembled WGS sequence"/>
</dbReference>
<reference evidence="1 2" key="1">
    <citation type="submission" date="2018-09" db="EMBL/GenBank/DDBJ databases">
        <authorList>
            <person name="Zhu H."/>
        </authorList>
    </citation>
    <scope>NUCLEOTIDE SEQUENCE [LARGE SCALE GENOMIC DNA]</scope>
    <source>
        <strain evidence="1 2">K2W22B-5</strain>
    </source>
</reference>
<dbReference type="AlphaFoldDB" id="A0A418W1R6"/>
<gene>
    <name evidence="1" type="ORF">D3877_04935</name>
</gene>
<protein>
    <submittedName>
        <fullName evidence="1">Uncharacterized protein</fullName>
    </submittedName>
</protein>
<name>A0A418W1R6_9PROT</name>
<keyword evidence="2" id="KW-1185">Reference proteome</keyword>
<proteinExistence type="predicted"/>
<evidence type="ECO:0000313" key="2">
    <source>
        <dbReference type="Proteomes" id="UP000283458"/>
    </source>
</evidence>
<accession>A0A418W1R6</accession>
<sequence length="66" mass="7294">MLNATNPMLDAMDIIRGTDVISDEKKRVLFQGLNDLRRHNCPPPEHCAQCPTSKRCMAAIADLLGS</sequence>
<dbReference type="EMBL" id="QYUL01000001">
    <property type="protein sequence ID" value="RJF83967.1"/>
    <property type="molecule type" value="Genomic_DNA"/>
</dbReference>
<evidence type="ECO:0000313" key="1">
    <source>
        <dbReference type="EMBL" id="RJF83967.1"/>
    </source>
</evidence>
<organism evidence="1 2">
    <name type="scientific">Azospirillum cavernae</name>
    <dbReference type="NCBI Taxonomy" id="2320860"/>
    <lineage>
        <taxon>Bacteria</taxon>
        <taxon>Pseudomonadati</taxon>
        <taxon>Pseudomonadota</taxon>
        <taxon>Alphaproteobacteria</taxon>
        <taxon>Rhodospirillales</taxon>
        <taxon>Azospirillaceae</taxon>
        <taxon>Azospirillum</taxon>
    </lineage>
</organism>